<evidence type="ECO:0000256" key="7">
    <source>
        <dbReference type="RuleBase" id="RU361217"/>
    </source>
</evidence>
<dbReference type="Gene3D" id="3.50.50.60">
    <property type="entry name" value="FAD/NAD(P)-binding domain"/>
    <property type="match status" value="2"/>
</dbReference>
<comment type="caution">
    <text evidence="9">The sequence shown here is derived from an EMBL/GenBank/DDBJ whole genome shotgun (WGS) entry which is preliminary data.</text>
</comment>
<proteinExistence type="inferred from homology"/>
<evidence type="ECO:0000256" key="5">
    <source>
        <dbReference type="ARBA" id="ARBA00022827"/>
    </source>
</evidence>
<keyword evidence="6 7" id="KW-0560">Oxidoreductase</keyword>
<dbReference type="InterPro" id="IPR000447">
    <property type="entry name" value="G3P_DH_FAD-dep"/>
</dbReference>
<keyword evidence="5" id="KW-0274">FAD</keyword>
<evidence type="ECO:0000256" key="1">
    <source>
        <dbReference type="ARBA" id="ARBA00001974"/>
    </source>
</evidence>
<reference evidence="9 10" key="1">
    <citation type="journal article" date="2017" name="Gigascience">
        <title>Draft genome of the honey bee ectoparasitic mite, Tropilaelaps mercedesae, is shaped by the parasitic life history.</title>
        <authorList>
            <person name="Dong X."/>
            <person name="Armstrong S.D."/>
            <person name="Xia D."/>
            <person name="Makepeace B.L."/>
            <person name="Darby A.C."/>
            <person name="Kadowaki T."/>
        </authorList>
    </citation>
    <scope>NUCLEOTIDE SEQUENCE [LARGE SCALE GENOMIC DNA]</scope>
    <source>
        <strain evidence="9">Wuxi-XJTLU</strain>
    </source>
</reference>
<dbReference type="AlphaFoldDB" id="A0A1V9XPS4"/>
<organism evidence="9 10">
    <name type="scientific">Tropilaelaps mercedesae</name>
    <dbReference type="NCBI Taxonomy" id="418985"/>
    <lineage>
        <taxon>Eukaryota</taxon>
        <taxon>Metazoa</taxon>
        <taxon>Ecdysozoa</taxon>
        <taxon>Arthropoda</taxon>
        <taxon>Chelicerata</taxon>
        <taxon>Arachnida</taxon>
        <taxon>Acari</taxon>
        <taxon>Parasitiformes</taxon>
        <taxon>Mesostigmata</taxon>
        <taxon>Gamasina</taxon>
        <taxon>Dermanyssoidea</taxon>
        <taxon>Laelapidae</taxon>
        <taxon>Tropilaelaps</taxon>
    </lineage>
</organism>
<evidence type="ECO:0000256" key="2">
    <source>
        <dbReference type="ARBA" id="ARBA00007330"/>
    </source>
</evidence>
<gene>
    <name evidence="9" type="ORF">BIW11_00763</name>
</gene>
<dbReference type="PANTHER" id="PTHR11985">
    <property type="entry name" value="GLYCEROL-3-PHOSPHATE DEHYDROGENASE"/>
    <property type="match status" value="1"/>
</dbReference>
<dbReference type="PANTHER" id="PTHR11985:SF15">
    <property type="entry name" value="GLYCEROL-3-PHOSPHATE DEHYDROGENASE, MITOCHONDRIAL"/>
    <property type="match status" value="1"/>
</dbReference>
<dbReference type="GO" id="GO:0006072">
    <property type="term" value="P:glycerol-3-phosphate metabolic process"/>
    <property type="evidence" value="ECO:0007669"/>
    <property type="project" value="UniProtKB-UniRule"/>
</dbReference>
<evidence type="ECO:0000256" key="6">
    <source>
        <dbReference type="ARBA" id="ARBA00023002"/>
    </source>
</evidence>
<evidence type="ECO:0000259" key="8">
    <source>
        <dbReference type="Pfam" id="PF01266"/>
    </source>
</evidence>
<name>A0A1V9XPS4_9ACAR</name>
<comment type="catalytic activity">
    <reaction evidence="7">
        <text>a quinone + sn-glycerol 3-phosphate = dihydroxyacetone phosphate + a quinol</text>
        <dbReference type="Rhea" id="RHEA:18977"/>
        <dbReference type="ChEBI" id="CHEBI:24646"/>
        <dbReference type="ChEBI" id="CHEBI:57597"/>
        <dbReference type="ChEBI" id="CHEBI:57642"/>
        <dbReference type="ChEBI" id="CHEBI:132124"/>
        <dbReference type="EC" id="1.1.5.3"/>
    </reaction>
</comment>
<evidence type="ECO:0000313" key="10">
    <source>
        <dbReference type="Proteomes" id="UP000192247"/>
    </source>
</evidence>
<dbReference type="Pfam" id="PF01266">
    <property type="entry name" value="DAO"/>
    <property type="match status" value="1"/>
</dbReference>
<dbReference type="OrthoDB" id="264015at2759"/>
<dbReference type="InterPro" id="IPR036188">
    <property type="entry name" value="FAD/NAD-bd_sf"/>
</dbReference>
<dbReference type="GO" id="GO:0004368">
    <property type="term" value="F:glycerol-3-phosphate dehydrogenase (quinone) activity"/>
    <property type="evidence" value="ECO:0007669"/>
    <property type="project" value="UniProtKB-EC"/>
</dbReference>
<dbReference type="InterPro" id="IPR006076">
    <property type="entry name" value="FAD-dep_OxRdtase"/>
</dbReference>
<sequence>MLGVRVIAGAVGAGAVGYFGHSLMEEWGVLPGMQVVHAASSLVTAPPRTTLPTRSQQIDALKKAKEYDVLIIGGGATGAGVAVDAVTRGLSTALVEADDFASGTSSRSTKLIHGGVRYLQKAVFNLDYEQYRMVKEALNERANLLRAAPHLADALPIMLPMYKWWQVPYYWVGIKCYDMVAGRQCLKKSYFLSRKRALELFPMLQEERLCGALVYYDGAHNDSRVCVSLALTAARFGANIANHVRVVSLIKDKVQVGAEKKSGQRQREMEREEETCAPKYFDTAVSRTGNEITAEC</sequence>
<dbReference type="SUPFAM" id="SSF51905">
    <property type="entry name" value="FAD/NAD(P)-binding domain"/>
    <property type="match status" value="1"/>
</dbReference>
<dbReference type="STRING" id="418985.A0A1V9XPS4"/>
<dbReference type="EC" id="1.1.5.3" evidence="3 7"/>
<dbReference type="GO" id="GO:0005739">
    <property type="term" value="C:mitochondrion"/>
    <property type="evidence" value="ECO:0007669"/>
    <property type="project" value="TreeGrafter"/>
</dbReference>
<dbReference type="PRINTS" id="PR01001">
    <property type="entry name" value="FADG3PDH"/>
</dbReference>
<comment type="similarity">
    <text evidence="2 7">Belongs to the FAD-dependent glycerol-3-phosphate dehydrogenase family.</text>
</comment>
<protein>
    <recommendedName>
        <fullName evidence="3 7">Glycerol-3-phosphate dehydrogenase</fullName>
        <ecNumber evidence="3 7">1.1.5.3</ecNumber>
    </recommendedName>
</protein>
<dbReference type="Proteomes" id="UP000192247">
    <property type="component" value="Unassembled WGS sequence"/>
</dbReference>
<dbReference type="PROSITE" id="PS00977">
    <property type="entry name" value="FAD_G3PDH_1"/>
    <property type="match status" value="1"/>
</dbReference>
<comment type="cofactor">
    <cofactor evidence="1 7">
        <name>FAD</name>
        <dbReference type="ChEBI" id="CHEBI:57692"/>
    </cofactor>
</comment>
<dbReference type="InParanoid" id="A0A1V9XPS4"/>
<evidence type="ECO:0000313" key="9">
    <source>
        <dbReference type="EMBL" id="OQR75494.1"/>
    </source>
</evidence>
<keyword evidence="4 7" id="KW-0285">Flavoprotein</keyword>
<feature type="domain" description="FAD dependent oxidoreductase" evidence="8">
    <location>
        <begin position="68"/>
        <end position="264"/>
    </location>
</feature>
<accession>A0A1V9XPS4</accession>
<evidence type="ECO:0000256" key="4">
    <source>
        <dbReference type="ARBA" id="ARBA00022630"/>
    </source>
</evidence>
<dbReference type="EMBL" id="MNPL01006304">
    <property type="protein sequence ID" value="OQR75494.1"/>
    <property type="molecule type" value="Genomic_DNA"/>
</dbReference>
<keyword evidence="10" id="KW-1185">Reference proteome</keyword>
<evidence type="ECO:0000256" key="3">
    <source>
        <dbReference type="ARBA" id="ARBA00013029"/>
    </source>
</evidence>